<dbReference type="AlphaFoldDB" id="A0A4Q2FLR0"/>
<protein>
    <submittedName>
        <fullName evidence="1">Protease</fullName>
    </submittedName>
</protein>
<sequence length="28" mass="2915">GWTLITSRNPGDLQAFNEAIGEALQAAA</sequence>
<accession>A0A4Q2FLR0</accession>
<reference evidence="1 2" key="1">
    <citation type="submission" date="2018-05" db="EMBL/GenBank/DDBJ databases">
        <title>Streptococcus from otitis media.</title>
        <authorList>
            <person name="Wayes A.M."/>
            <person name="Jakubovics N.S."/>
        </authorList>
    </citation>
    <scope>NUCLEOTIDE SEQUENCE [LARGE SCALE GENOMIC DNA]</scope>
    <source>
        <strain evidence="1 2">NU39</strain>
    </source>
</reference>
<keyword evidence="1" id="KW-0645">Protease</keyword>
<comment type="caution">
    <text evidence="1">The sequence shown here is derived from an EMBL/GenBank/DDBJ whole genome shotgun (WGS) entry which is preliminary data.</text>
</comment>
<organism evidence="1 2">
    <name type="scientific">Streptococcus oralis</name>
    <dbReference type="NCBI Taxonomy" id="1303"/>
    <lineage>
        <taxon>Bacteria</taxon>
        <taxon>Bacillati</taxon>
        <taxon>Bacillota</taxon>
        <taxon>Bacilli</taxon>
        <taxon>Lactobacillales</taxon>
        <taxon>Streptococcaceae</taxon>
        <taxon>Streptococcus</taxon>
    </lineage>
</organism>
<evidence type="ECO:0000313" key="2">
    <source>
        <dbReference type="Proteomes" id="UP000289921"/>
    </source>
</evidence>
<evidence type="ECO:0000313" key="1">
    <source>
        <dbReference type="EMBL" id="RXX19986.1"/>
    </source>
</evidence>
<dbReference type="GO" id="GO:0006508">
    <property type="term" value="P:proteolysis"/>
    <property type="evidence" value="ECO:0007669"/>
    <property type="project" value="UniProtKB-KW"/>
</dbReference>
<name>A0A4Q2FLR0_STROR</name>
<dbReference type="EMBL" id="QEWK01000033">
    <property type="protein sequence ID" value="RXX19986.1"/>
    <property type="molecule type" value="Genomic_DNA"/>
</dbReference>
<feature type="non-terminal residue" evidence="1">
    <location>
        <position position="1"/>
    </location>
</feature>
<dbReference type="GO" id="GO:0008233">
    <property type="term" value="F:peptidase activity"/>
    <property type="evidence" value="ECO:0007669"/>
    <property type="project" value="UniProtKB-KW"/>
</dbReference>
<gene>
    <name evidence="1" type="ORF">DF217_10205</name>
</gene>
<keyword evidence="1" id="KW-0378">Hydrolase</keyword>
<dbReference type="Proteomes" id="UP000289921">
    <property type="component" value="Unassembled WGS sequence"/>
</dbReference>
<proteinExistence type="predicted"/>